<evidence type="ECO:0000313" key="2">
    <source>
        <dbReference type="Proteomes" id="UP000214746"/>
    </source>
</evidence>
<dbReference type="AlphaFoldDB" id="A0A2W1N7P0"/>
<gene>
    <name evidence="1" type="ORF">CBW46_012815</name>
</gene>
<name>A0A2W1N7P0_PAEXE</name>
<reference evidence="1" key="1">
    <citation type="submission" date="2018-06" db="EMBL/GenBank/DDBJ databases">
        <title>Paenibacillus xerothermodurans sp. nov. an extremely dry heat resistant spore forming bacterium isolated from the soil of Cape Canaveral, Florida.</title>
        <authorList>
            <person name="Seuylemezian A."/>
            <person name="Kaur N."/>
            <person name="Patil P."/>
            <person name="Patil P."/>
            <person name="Mayilraj S."/>
            <person name="Vaishampayan P."/>
        </authorList>
    </citation>
    <scope>NUCLEOTIDE SEQUENCE [LARGE SCALE GENOMIC DNA]</scope>
    <source>
        <strain evidence="1">ATCC 27380</strain>
    </source>
</reference>
<evidence type="ECO:0000313" key="1">
    <source>
        <dbReference type="EMBL" id="PZE20639.1"/>
    </source>
</evidence>
<keyword evidence="2" id="KW-1185">Reference proteome</keyword>
<dbReference type="RefSeq" id="WP_089200393.1">
    <property type="nucleotide sequence ID" value="NZ_NHRJ02000006.1"/>
</dbReference>
<dbReference type="SUPFAM" id="SSF64288">
    <property type="entry name" value="Chorismate lyase-like"/>
    <property type="match status" value="1"/>
</dbReference>
<dbReference type="EMBL" id="NHRJ02000006">
    <property type="protein sequence ID" value="PZE20639.1"/>
    <property type="molecule type" value="Genomic_DNA"/>
</dbReference>
<accession>A0A2W1N7P0</accession>
<sequence length="62" mass="7587">MRGEDVLPYRLKQSAAPLLKFIQVHYDDKAKPIYISYGYMRNDLIRFYVRRTREAYKNRNED</sequence>
<protein>
    <submittedName>
        <fullName evidence="1">Uncharacterized protein</fullName>
    </submittedName>
</protein>
<proteinExistence type="predicted"/>
<dbReference type="Proteomes" id="UP000214746">
    <property type="component" value="Unassembled WGS sequence"/>
</dbReference>
<dbReference type="InterPro" id="IPR028978">
    <property type="entry name" value="Chorismate_lyase_/UTRA_dom_sf"/>
</dbReference>
<organism evidence="1 2">
    <name type="scientific">Paenibacillus xerothermodurans</name>
    <dbReference type="NCBI Taxonomy" id="1977292"/>
    <lineage>
        <taxon>Bacteria</taxon>
        <taxon>Bacillati</taxon>
        <taxon>Bacillota</taxon>
        <taxon>Bacilli</taxon>
        <taxon>Bacillales</taxon>
        <taxon>Paenibacillaceae</taxon>
        <taxon>Paenibacillus</taxon>
    </lineage>
</organism>
<comment type="caution">
    <text evidence="1">The sequence shown here is derived from an EMBL/GenBank/DDBJ whole genome shotgun (WGS) entry which is preliminary data.</text>
</comment>